<evidence type="ECO:0000313" key="4">
    <source>
        <dbReference type="EMBL" id="VDL75705.1"/>
    </source>
</evidence>
<evidence type="ECO:0000313" key="6">
    <source>
        <dbReference type="WBParaSite" id="NBR_0001211501-mRNA-1"/>
    </source>
</evidence>
<dbReference type="GO" id="GO:0005829">
    <property type="term" value="C:cytosol"/>
    <property type="evidence" value="ECO:0007669"/>
    <property type="project" value="TreeGrafter"/>
</dbReference>
<accession>A0A0N4Y7I0</accession>
<dbReference type="SUPFAM" id="SSF55060">
    <property type="entry name" value="GHMP Kinase, C-terminal domain"/>
    <property type="match status" value="1"/>
</dbReference>
<organism evidence="6">
    <name type="scientific">Nippostrongylus brasiliensis</name>
    <name type="common">Rat hookworm</name>
    <dbReference type="NCBI Taxonomy" id="27835"/>
    <lineage>
        <taxon>Eukaryota</taxon>
        <taxon>Metazoa</taxon>
        <taxon>Ecdysozoa</taxon>
        <taxon>Nematoda</taxon>
        <taxon>Chromadorea</taxon>
        <taxon>Rhabditida</taxon>
        <taxon>Rhabditina</taxon>
        <taxon>Rhabditomorpha</taxon>
        <taxon>Strongyloidea</taxon>
        <taxon>Heligmosomidae</taxon>
        <taxon>Nippostrongylus</taxon>
    </lineage>
</organism>
<dbReference type="InterPro" id="IPR020568">
    <property type="entry name" value="Ribosomal_Su5_D2-typ_SF"/>
</dbReference>
<dbReference type="SUPFAM" id="SSF54211">
    <property type="entry name" value="Ribosomal protein S5 domain 2-like"/>
    <property type="match status" value="1"/>
</dbReference>
<reference evidence="6" key="1">
    <citation type="submission" date="2017-02" db="UniProtKB">
        <authorList>
            <consortium name="WormBaseParasite"/>
        </authorList>
    </citation>
    <scope>IDENTIFICATION</scope>
</reference>
<keyword evidence="1" id="KW-0812">Transmembrane</keyword>
<proteinExistence type="predicted"/>
<protein>
    <submittedName>
        <fullName evidence="6">Diphosphomevalonate decarboxylase</fullName>
    </submittedName>
</protein>
<feature type="domain" description="Diphosphomevalonate decarboxylase-like N-terminal" evidence="3">
    <location>
        <begin position="30"/>
        <end position="102"/>
    </location>
</feature>
<gene>
    <name evidence="4" type="ORF">NBR_LOCUS12116</name>
</gene>
<dbReference type="Proteomes" id="UP000271162">
    <property type="component" value="Unassembled WGS sequence"/>
</dbReference>
<dbReference type="Gene3D" id="3.30.230.10">
    <property type="match status" value="2"/>
</dbReference>
<dbReference type="InterPro" id="IPR014721">
    <property type="entry name" value="Ribsml_uS5_D2-typ_fold_subgr"/>
</dbReference>
<evidence type="ECO:0000256" key="1">
    <source>
        <dbReference type="SAM" id="Phobius"/>
    </source>
</evidence>
<keyword evidence="5" id="KW-1185">Reference proteome</keyword>
<evidence type="ECO:0000259" key="3">
    <source>
        <dbReference type="Pfam" id="PF22700"/>
    </source>
</evidence>
<dbReference type="InterPro" id="IPR036554">
    <property type="entry name" value="GHMP_kinase_C_sf"/>
</dbReference>
<dbReference type="InterPro" id="IPR053859">
    <property type="entry name" value="MVD-like_N"/>
</dbReference>
<dbReference type="PANTHER" id="PTHR10977">
    <property type="entry name" value="DIPHOSPHOMEVALONATE DECARBOXYLASE"/>
    <property type="match status" value="1"/>
</dbReference>
<sequence>MVPGAFEGSVEVEVPINIALIKYWGKRDEVSSVTNFPVGAGLASSAAGFAAIAFAIGVLFKLPMEEVSILARRGSGSACRSVFGGLVEWQAGNDPSGLDSVAVQRLPGTSWPELRCVIVVLDESEKEVGSSEGMRRTAASCEVLQYRASTVVPARIQRLLKAYETHNFDEFARIVMADSNQLHAVCMDSFPPLKVRLKFPFFFFSFSIFVQKLILHLNDSVVLNFSSSYSINHDLCMISGV</sequence>
<dbReference type="Gene3D" id="3.30.70.890">
    <property type="entry name" value="GHMP kinase, C-terminal domain"/>
    <property type="match status" value="1"/>
</dbReference>
<dbReference type="PANTHER" id="PTHR10977:SF3">
    <property type="entry name" value="DIPHOSPHOMEVALONATE DECARBOXYLASE"/>
    <property type="match status" value="1"/>
</dbReference>
<evidence type="ECO:0000313" key="5">
    <source>
        <dbReference type="Proteomes" id="UP000271162"/>
    </source>
</evidence>
<dbReference type="Pfam" id="PF18376">
    <property type="entry name" value="MDD_C"/>
    <property type="match status" value="1"/>
</dbReference>
<keyword evidence="1" id="KW-1133">Transmembrane helix</keyword>
<dbReference type="GO" id="GO:0004163">
    <property type="term" value="F:diphosphomevalonate decarboxylase activity"/>
    <property type="evidence" value="ECO:0007669"/>
    <property type="project" value="TreeGrafter"/>
</dbReference>
<keyword evidence="1" id="KW-0472">Membrane</keyword>
<name>A0A0N4Y7I0_NIPBR</name>
<feature type="domain" description="Mvd1 C-terminal" evidence="2">
    <location>
        <begin position="116"/>
        <end position="194"/>
    </location>
</feature>
<evidence type="ECO:0000259" key="2">
    <source>
        <dbReference type="Pfam" id="PF18376"/>
    </source>
</evidence>
<dbReference type="WBParaSite" id="NBR_0001211501-mRNA-1">
    <property type="protein sequence ID" value="NBR_0001211501-mRNA-1"/>
    <property type="gene ID" value="NBR_0001211501"/>
</dbReference>
<dbReference type="EMBL" id="UYSL01020677">
    <property type="protein sequence ID" value="VDL75705.1"/>
    <property type="molecule type" value="Genomic_DNA"/>
</dbReference>
<dbReference type="AlphaFoldDB" id="A0A0N4Y7I0"/>
<dbReference type="STRING" id="27835.A0A0N4Y7I0"/>
<feature type="transmembrane region" description="Helical" evidence="1">
    <location>
        <begin position="36"/>
        <end position="60"/>
    </location>
</feature>
<dbReference type="GO" id="GO:0019287">
    <property type="term" value="P:isopentenyl diphosphate biosynthetic process, mevalonate pathway"/>
    <property type="evidence" value="ECO:0007669"/>
    <property type="project" value="TreeGrafter"/>
</dbReference>
<dbReference type="InterPro" id="IPR041431">
    <property type="entry name" value="Mvd1_C"/>
</dbReference>
<dbReference type="Pfam" id="PF22700">
    <property type="entry name" value="MVD-like_N"/>
    <property type="match status" value="1"/>
</dbReference>
<reference evidence="4 5" key="2">
    <citation type="submission" date="2018-11" db="EMBL/GenBank/DDBJ databases">
        <authorList>
            <consortium name="Pathogen Informatics"/>
        </authorList>
    </citation>
    <scope>NUCLEOTIDE SEQUENCE [LARGE SCALE GENOMIC DNA]</scope>
</reference>